<dbReference type="GO" id="GO:0000785">
    <property type="term" value="C:chromatin"/>
    <property type="evidence" value="ECO:0007669"/>
    <property type="project" value="TreeGrafter"/>
</dbReference>
<dbReference type="CDD" id="cd12148">
    <property type="entry name" value="fungal_TF_MHR"/>
    <property type="match status" value="1"/>
</dbReference>
<dbReference type="InterPro" id="IPR036236">
    <property type="entry name" value="Znf_C2H2_sf"/>
</dbReference>
<keyword evidence="4 7" id="KW-0863">Zinc-finger</keyword>
<dbReference type="AlphaFoldDB" id="A0A4Z1L2Y4"/>
<keyword evidence="2" id="KW-0479">Metal-binding</keyword>
<dbReference type="PROSITE" id="PS00028">
    <property type="entry name" value="ZINC_FINGER_C2H2_1"/>
    <property type="match status" value="1"/>
</dbReference>
<dbReference type="GO" id="GO:0008270">
    <property type="term" value="F:zinc ion binding"/>
    <property type="evidence" value="ECO:0007669"/>
    <property type="project" value="UniProtKB-KW"/>
</dbReference>
<accession>A0A4Z1L2Y4</accession>
<sequence length="747" mass="82928">MESPKQSTATVTTTPTSAPTPRKYTGMDCRFCQKSFSKGEHVRRHERSQLQANINDAKDTGSRPFVCKECRRPFARQDSLARHERLHTRRESNYPNYPSPPSSLVSQPNIPTNMLPATIDTNLQVETPRTQQGNMEDGGTGHSIIGNTPSSTEDLDFQLIWPDSEDLFETLMSSDPTNSWQMPIGILPVPITTRSHRNNGSFGIPGSFQEKGSIGSIPVGESHQAVHNVSEMVTSLSSIVTAAVEATSLTSVFLDECLHMFFVRFIPTFPVLHRSTFVFRECTQPLLLNAMAIGSLYLGPKDSVAKGEALWRLAHIAVATSWETLITHQGPYDSCQGVQLVVTALLAQIYGALSRNRIIRTTSQAFHALGFFWARQCAISDSEPYSRSNLPNQNSTDEEKNRAWKVWAAKEIQQRALLGHYVLDGLISRMSGETPSVRHAANQLGLPSSETAFEATTANEWLNHIRSQEPLQSSFRSIIRSLFAPASQPLTSFHAFSAFSLRVILEGLQSLVSDCDSDDLSTVGVPTKLELRKALSHSFEAISMSPNLSHSERLELLLRWHTICLDACKDSSLLCRSICSRYGIVQHVCGGKNIMKPEQDLISWASTEEARKSLLHAIAIQEIVEQLPRGRAHVIHIPSSLFASATVYCVFSLAGQGAVNVPNIVDWQAVLATNEVVNSSIQPGCTSQSETELYLRGEHSFFRAMGTMKNLLYELNSMQKLFKCLCSQWGIAFDMEDILDQWNTLCH</sequence>
<keyword evidence="5" id="KW-0862">Zinc</keyword>
<reference evidence="10 11" key="1">
    <citation type="submission" date="2017-12" db="EMBL/GenBank/DDBJ databases">
        <title>Comparative genomics of Botrytis spp.</title>
        <authorList>
            <person name="Valero-Jimenez C.A."/>
            <person name="Tapia P."/>
            <person name="Veloso J."/>
            <person name="Silva-Moreno E."/>
            <person name="Staats M."/>
            <person name="Valdes J.H."/>
            <person name="Van Kan J.A.L."/>
        </authorList>
    </citation>
    <scope>NUCLEOTIDE SEQUENCE [LARGE SCALE GENOMIC DNA]</scope>
    <source>
        <strain evidence="10 11">MUCL3349</strain>
    </source>
</reference>
<organism evidence="10 11">
    <name type="scientific">Botrytis porri</name>
    <dbReference type="NCBI Taxonomy" id="87229"/>
    <lineage>
        <taxon>Eukaryota</taxon>
        <taxon>Fungi</taxon>
        <taxon>Dikarya</taxon>
        <taxon>Ascomycota</taxon>
        <taxon>Pezizomycotina</taxon>
        <taxon>Leotiomycetes</taxon>
        <taxon>Helotiales</taxon>
        <taxon>Sclerotiniaceae</taxon>
        <taxon>Botrytis</taxon>
    </lineage>
</organism>
<dbReference type="Pfam" id="PF04082">
    <property type="entry name" value="Fungal_trans"/>
    <property type="match status" value="1"/>
</dbReference>
<dbReference type="Pfam" id="PF00096">
    <property type="entry name" value="zf-C2H2"/>
    <property type="match status" value="1"/>
</dbReference>
<dbReference type="Gene3D" id="3.30.160.60">
    <property type="entry name" value="Classic Zinc Finger"/>
    <property type="match status" value="1"/>
</dbReference>
<dbReference type="STRING" id="87229.A0A4Z1L2Y4"/>
<keyword evidence="11" id="KW-1185">Reference proteome</keyword>
<evidence type="ECO:0000256" key="7">
    <source>
        <dbReference type="PROSITE-ProRule" id="PRU00042"/>
    </source>
</evidence>
<dbReference type="SUPFAM" id="SSF57667">
    <property type="entry name" value="beta-beta-alpha zinc fingers"/>
    <property type="match status" value="1"/>
</dbReference>
<dbReference type="PROSITE" id="PS50157">
    <property type="entry name" value="ZINC_FINGER_C2H2_2"/>
    <property type="match status" value="2"/>
</dbReference>
<keyword evidence="6" id="KW-0539">Nucleus</keyword>
<evidence type="ECO:0000256" key="6">
    <source>
        <dbReference type="ARBA" id="ARBA00023242"/>
    </source>
</evidence>
<gene>
    <name evidence="10" type="ORF">BPOR_0035g00030</name>
</gene>
<feature type="compositionally biased region" description="Low complexity" evidence="8">
    <location>
        <begin position="7"/>
        <end position="21"/>
    </location>
</feature>
<protein>
    <recommendedName>
        <fullName evidence="9">C2H2-type domain-containing protein</fullName>
    </recommendedName>
</protein>
<keyword evidence="3" id="KW-0677">Repeat</keyword>
<dbReference type="EMBL" id="PQXO01000035">
    <property type="protein sequence ID" value="TGO91202.1"/>
    <property type="molecule type" value="Genomic_DNA"/>
</dbReference>
<dbReference type="FunFam" id="3.30.160.60:FF:003641">
    <property type="match status" value="1"/>
</dbReference>
<feature type="region of interest" description="Disordered" evidence="8">
    <location>
        <begin position="1"/>
        <end position="24"/>
    </location>
</feature>
<dbReference type="InterPro" id="IPR007219">
    <property type="entry name" value="XnlR_reg_dom"/>
</dbReference>
<feature type="domain" description="C2H2-type" evidence="9">
    <location>
        <begin position="65"/>
        <end position="92"/>
    </location>
</feature>
<name>A0A4Z1L2Y4_9HELO</name>
<feature type="region of interest" description="Disordered" evidence="8">
    <location>
        <begin position="81"/>
        <end position="113"/>
    </location>
</feature>
<dbReference type="Proteomes" id="UP000297280">
    <property type="component" value="Unassembled WGS sequence"/>
</dbReference>
<evidence type="ECO:0000313" key="10">
    <source>
        <dbReference type="EMBL" id="TGO91202.1"/>
    </source>
</evidence>
<evidence type="ECO:0000256" key="8">
    <source>
        <dbReference type="SAM" id="MobiDB-lite"/>
    </source>
</evidence>
<evidence type="ECO:0000256" key="5">
    <source>
        <dbReference type="ARBA" id="ARBA00022833"/>
    </source>
</evidence>
<dbReference type="InterPro" id="IPR051059">
    <property type="entry name" value="VerF-like"/>
</dbReference>
<proteinExistence type="predicted"/>
<evidence type="ECO:0000313" key="11">
    <source>
        <dbReference type="Proteomes" id="UP000297280"/>
    </source>
</evidence>
<dbReference type="GO" id="GO:0000981">
    <property type="term" value="F:DNA-binding transcription factor activity, RNA polymerase II-specific"/>
    <property type="evidence" value="ECO:0007669"/>
    <property type="project" value="InterPro"/>
</dbReference>
<dbReference type="PANTHER" id="PTHR40626">
    <property type="entry name" value="MIP31509P"/>
    <property type="match status" value="1"/>
</dbReference>
<dbReference type="GO" id="GO:0005634">
    <property type="term" value="C:nucleus"/>
    <property type="evidence" value="ECO:0007669"/>
    <property type="project" value="UniProtKB-SubCell"/>
</dbReference>
<feature type="domain" description="C2H2-type" evidence="9">
    <location>
        <begin position="27"/>
        <end position="64"/>
    </location>
</feature>
<evidence type="ECO:0000256" key="4">
    <source>
        <dbReference type="ARBA" id="ARBA00022771"/>
    </source>
</evidence>
<dbReference type="PANTHER" id="PTHR40626:SF14">
    <property type="entry name" value="C2H2 TYPE ZINC FINGER DOMAIN PROTEIN (AFU_ORTHOLOGUE AFUA_1G02360)"/>
    <property type="match status" value="1"/>
</dbReference>
<comment type="caution">
    <text evidence="10">The sequence shown here is derived from an EMBL/GenBank/DDBJ whole genome shotgun (WGS) entry which is preliminary data.</text>
</comment>
<evidence type="ECO:0000256" key="2">
    <source>
        <dbReference type="ARBA" id="ARBA00022723"/>
    </source>
</evidence>
<evidence type="ECO:0000256" key="3">
    <source>
        <dbReference type="ARBA" id="ARBA00022737"/>
    </source>
</evidence>
<evidence type="ECO:0000256" key="1">
    <source>
        <dbReference type="ARBA" id="ARBA00004123"/>
    </source>
</evidence>
<comment type="subcellular location">
    <subcellularLocation>
        <location evidence="1">Nucleus</location>
    </subcellularLocation>
</comment>
<dbReference type="InterPro" id="IPR013087">
    <property type="entry name" value="Znf_C2H2_type"/>
</dbReference>
<dbReference type="GO" id="GO:0000978">
    <property type="term" value="F:RNA polymerase II cis-regulatory region sequence-specific DNA binding"/>
    <property type="evidence" value="ECO:0007669"/>
    <property type="project" value="InterPro"/>
</dbReference>
<dbReference type="SMART" id="SM00355">
    <property type="entry name" value="ZnF_C2H2"/>
    <property type="match status" value="2"/>
</dbReference>
<dbReference type="GO" id="GO:0006351">
    <property type="term" value="P:DNA-templated transcription"/>
    <property type="evidence" value="ECO:0007669"/>
    <property type="project" value="InterPro"/>
</dbReference>
<evidence type="ECO:0000259" key="9">
    <source>
        <dbReference type="PROSITE" id="PS50157"/>
    </source>
</evidence>